<sequence>MYNYKAVALLEHLQLSRDWVIFSPNQRLAGEFWGPAEPQLDPQLIAPHLAPGYKPKAIAAVAETGYLLLATLPSKQSLVVYQSLATWPTAPCSLLPVCCGSSVTDVRQGCEMRLQAAARAETDPGSAGDALMPRCVIGQGPRHHVALWSVGCLLRAG</sequence>
<dbReference type="Proteomes" id="UP000325313">
    <property type="component" value="Unassembled WGS sequence"/>
</dbReference>
<name>A0A5B0S3Q2_PUCGR</name>
<organism evidence="1 2">
    <name type="scientific">Puccinia graminis f. sp. tritici</name>
    <dbReference type="NCBI Taxonomy" id="56615"/>
    <lineage>
        <taxon>Eukaryota</taxon>
        <taxon>Fungi</taxon>
        <taxon>Dikarya</taxon>
        <taxon>Basidiomycota</taxon>
        <taxon>Pucciniomycotina</taxon>
        <taxon>Pucciniomycetes</taxon>
        <taxon>Pucciniales</taxon>
        <taxon>Pucciniaceae</taxon>
        <taxon>Puccinia</taxon>
    </lineage>
</organism>
<comment type="caution">
    <text evidence="1">The sequence shown here is derived from an EMBL/GenBank/DDBJ whole genome shotgun (WGS) entry which is preliminary data.</text>
</comment>
<proteinExistence type="predicted"/>
<reference evidence="1 2" key="1">
    <citation type="submission" date="2019-05" db="EMBL/GenBank/DDBJ databases">
        <title>Emergence of the Ug99 lineage of the wheat stem rust pathogen through somatic hybridization.</title>
        <authorList>
            <person name="Li F."/>
            <person name="Upadhyaya N.M."/>
            <person name="Sperschneider J."/>
            <person name="Matny O."/>
            <person name="Nguyen-Phuc H."/>
            <person name="Mago R."/>
            <person name="Raley C."/>
            <person name="Miller M.E."/>
            <person name="Silverstein K.A.T."/>
            <person name="Henningsen E."/>
            <person name="Hirsch C.D."/>
            <person name="Visser B."/>
            <person name="Pretorius Z.A."/>
            <person name="Steffenson B.J."/>
            <person name="Schwessinger B."/>
            <person name="Dodds P.N."/>
            <person name="Figueroa M."/>
        </authorList>
    </citation>
    <scope>NUCLEOTIDE SEQUENCE [LARGE SCALE GENOMIC DNA]</scope>
    <source>
        <strain evidence="1 2">Ug99</strain>
    </source>
</reference>
<dbReference type="EMBL" id="VDEP01000076">
    <property type="protein sequence ID" value="KAA1132786.1"/>
    <property type="molecule type" value="Genomic_DNA"/>
</dbReference>
<evidence type="ECO:0000313" key="2">
    <source>
        <dbReference type="Proteomes" id="UP000325313"/>
    </source>
</evidence>
<dbReference type="AlphaFoldDB" id="A0A5B0S3Q2"/>
<protein>
    <submittedName>
        <fullName evidence="1">Uncharacterized protein</fullName>
    </submittedName>
</protein>
<gene>
    <name evidence="1" type="ORF">PGTUg99_013270</name>
</gene>
<evidence type="ECO:0000313" key="1">
    <source>
        <dbReference type="EMBL" id="KAA1132786.1"/>
    </source>
</evidence>
<accession>A0A5B0S3Q2</accession>